<proteinExistence type="predicted"/>
<accession>A0ABN7WQX9</accession>
<protein>
    <submittedName>
        <fullName evidence="1">4393_t:CDS:1</fullName>
    </submittedName>
</protein>
<gene>
    <name evidence="1" type="ORF">GMARGA_LOCUS34049</name>
</gene>
<evidence type="ECO:0000313" key="1">
    <source>
        <dbReference type="EMBL" id="CAG8838581.1"/>
    </source>
</evidence>
<name>A0ABN7WQX9_GIGMA</name>
<reference evidence="1 2" key="1">
    <citation type="submission" date="2021-06" db="EMBL/GenBank/DDBJ databases">
        <authorList>
            <person name="Kallberg Y."/>
            <person name="Tangrot J."/>
            <person name="Rosling A."/>
        </authorList>
    </citation>
    <scope>NUCLEOTIDE SEQUENCE [LARGE SCALE GENOMIC DNA]</scope>
    <source>
        <strain evidence="1 2">120-4 pot B 10/14</strain>
    </source>
</reference>
<feature type="non-terminal residue" evidence="1">
    <location>
        <position position="53"/>
    </location>
</feature>
<organism evidence="1 2">
    <name type="scientific">Gigaspora margarita</name>
    <dbReference type="NCBI Taxonomy" id="4874"/>
    <lineage>
        <taxon>Eukaryota</taxon>
        <taxon>Fungi</taxon>
        <taxon>Fungi incertae sedis</taxon>
        <taxon>Mucoromycota</taxon>
        <taxon>Glomeromycotina</taxon>
        <taxon>Glomeromycetes</taxon>
        <taxon>Diversisporales</taxon>
        <taxon>Gigasporaceae</taxon>
        <taxon>Gigaspora</taxon>
    </lineage>
</organism>
<evidence type="ECO:0000313" key="2">
    <source>
        <dbReference type="Proteomes" id="UP000789901"/>
    </source>
</evidence>
<keyword evidence="2" id="KW-1185">Reference proteome</keyword>
<comment type="caution">
    <text evidence="1">The sequence shown here is derived from an EMBL/GenBank/DDBJ whole genome shotgun (WGS) entry which is preliminary data.</text>
</comment>
<dbReference type="EMBL" id="CAJVQB010058421">
    <property type="protein sequence ID" value="CAG8838581.1"/>
    <property type="molecule type" value="Genomic_DNA"/>
</dbReference>
<dbReference type="Proteomes" id="UP000789901">
    <property type="component" value="Unassembled WGS sequence"/>
</dbReference>
<sequence length="53" mass="5998">MAIRDFFVKLTNEEISSKCNLDILDPEIIKCVKISQTQEVTAIQVSLNCNVIE</sequence>